<dbReference type="Proteomes" id="UP001221898">
    <property type="component" value="Unassembled WGS sequence"/>
</dbReference>
<accession>A0AAD7SCM5</accession>
<gene>
    <name evidence="2" type="ORF">AAFF_G00406180</name>
</gene>
<dbReference type="AlphaFoldDB" id="A0AAD7SCM5"/>
<keyword evidence="3" id="KW-1185">Reference proteome</keyword>
<evidence type="ECO:0000313" key="3">
    <source>
        <dbReference type="Proteomes" id="UP001221898"/>
    </source>
</evidence>
<protein>
    <submittedName>
        <fullName evidence="2">Uncharacterized protein</fullName>
    </submittedName>
</protein>
<reference evidence="2" key="1">
    <citation type="journal article" date="2023" name="Science">
        <title>Genome structures resolve the early diversification of teleost fishes.</title>
        <authorList>
            <person name="Parey E."/>
            <person name="Louis A."/>
            <person name="Montfort J."/>
            <person name="Bouchez O."/>
            <person name="Roques C."/>
            <person name="Iampietro C."/>
            <person name="Lluch J."/>
            <person name="Castinel A."/>
            <person name="Donnadieu C."/>
            <person name="Desvignes T."/>
            <person name="Floi Bucao C."/>
            <person name="Jouanno E."/>
            <person name="Wen M."/>
            <person name="Mejri S."/>
            <person name="Dirks R."/>
            <person name="Jansen H."/>
            <person name="Henkel C."/>
            <person name="Chen W.J."/>
            <person name="Zahm M."/>
            <person name="Cabau C."/>
            <person name="Klopp C."/>
            <person name="Thompson A.W."/>
            <person name="Robinson-Rechavi M."/>
            <person name="Braasch I."/>
            <person name="Lecointre G."/>
            <person name="Bobe J."/>
            <person name="Postlethwait J.H."/>
            <person name="Berthelot C."/>
            <person name="Roest Crollius H."/>
            <person name="Guiguen Y."/>
        </authorList>
    </citation>
    <scope>NUCLEOTIDE SEQUENCE</scope>
    <source>
        <strain evidence="2">NC1722</strain>
    </source>
</reference>
<feature type="compositionally biased region" description="Basic and acidic residues" evidence="1">
    <location>
        <begin position="124"/>
        <end position="143"/>
    </location>
</feature>
<evidence type="ECO:0000313" key="2">
    <source>
        <dbReference type="EMBL" id="KAJ8399888.1"/>
    </source>
</evidence>
<name>A0AAD7SCM5_9TELE</name>
<feature type="region of interest" description="Disordered" evidence="1">
    <location>
        <begin position="124"/>
        <end position="184"/>
    </location>
</feature>
<sequence>MKPVGYAVMSDAGVDTSVKRRFTQMASLVAGQGMMNQAERSPGWRGGSGLGSRMENGGVCPRVKRFVALRRMEAHDEERLSVSPVRVGRTPEGSALQLCTGGRAAQRQVCCSGPLVGPSLRSALESDHRAAGAKDRGGTRRDSLSSSPRRQGNLERLPSPRRPELRSPGQTRPSLSSRPAQMED</sequence>
<feature type="compositionally biased region" description="Polar residues" evidence="1">
    <location>
        <begin position="169"/>
        <end position="184"/>
    </location>
</feature>
<evidence type="ECO:0000256" key="1">
    <source>
        <dbReference type="SAM" id="MobiDB-lite"/>
    </source>
</evidence>
<organism evidence="2 3">
    <name type="scientific">Aldrovandia affinis</name>
    <dbReference type="NCBI Taxonomy" id="143900"/>
    <lineage>
        <taxon>Eukaryota</taxon>
        <taxon>Metazoa</taxon>
        <taxon>Chordata</taxon>
        <taxon>Craniata</taxon>
        <taxon>Vertebrata</taxon>
        <taxon>Euteleostomi</taxon>
        <taxon>Actinopterygii</taxon>
        <taxon>Neopterygii</taxon>
        <taxon>Teleostei</taxon>
        <taxon>Notacanthiformes</taxon>
        <taxon>Halosauridae</taxon>
        <taxon>Aldrovandia</taxon>
    </lineage>
</organism>
<comment type="caution">
    <text evidence="2">The sequence shown here is derived from an EMBL/GenBank/DDBJ whole genome shotgun (WGS) entry which is preliminary data.</text>
</comment>
<dbReference type="EMBL" id="JAINUG010000080">
    <property type="protein sequence ID" value="KAJ8399888.1"/>
    <property type="molecule type" value="Genomic_DNA"/>
</dbReference>
<proteinExistence type="predicted"/>